<dbReference type="Proteomes" id="UP000811365">
    <property type="component" value="Unassembled WGS sequence"/>
</dbReference>
<dbReference type="InterPro" id="IPR024459">
    <property type="entry name" value="Acb1-like_N"/>
</dbReference>
<dbReference type="SUPFAM" id="SSF55811">
    <property type="entry name" value="Nudix"/>
    <property type="match status" value="1"/>
</dbReference>
<dbReference type="Gene3D" id="3.90.79.10">
    <property type="entry name" value="Nucleoside Triphosphate Pyrophosphohydrolase"/>
    <property type="match status" value="1"/>
</dbReference>
<reference evidence="8" key="1">
    <citation type="submission" date="2021-02" db="EMBL/GenBank/DDBJ databases">
        <title>Infant gut strain persistence is associated with maternal origin, phylogeny, and functional potential including surface adhesion and iron acquisition.</title>
        <authorList>
            <person name="Lou Y.C."/>
        </authorList>
    </citation>
    <scope>NUCLEOTIDE SEQUENCE</scope>
    <source>
        <strain evidence="8">L2_039_000G1_dasL2_039_000G1_maxbin2.maxbin.077</strain>
    </source>
</reference>
<dbReference type="Pfam" id="PF06381">
    <property type="entry name" value="Phage_portal_3"/>
    <property type="match status" value="1"/>
</dbReference>
<dbReference type="PROSITE" id="PS00893">
    <property type="entry name" value="NUDIX_BOX"/>
    <property type="match status" value="1"/>
</dbReference>
<dbReference type="Gene3D" id="3.90.176.10">
    <property type="entry name" value="Toxin ADP-ribosyltransferase, Chain A, domain 1"/>
    <property type="match status" value="1"/>
</dbReference>
<evidence type="ECO:0000256" key="6">
    <source>
        <dbReference type="SAM" id="MobiDB-lite"/>
    </source>
</evidence>
<dbReference type="GO" id="GO:0046872">
    <property type="term" value="F:metal ion binding"/>
    <property type="evidence" value="ECO:0007669"/>
    <property type="project" value="UniProtKB-KW"/>
</dbReference>
<comment type="caution">
    <text evidence="8">The sequence shown here is derived from an EMBL/GenBank/DDBJ whole genome shotgun (WGS) entry which is preliminary data.</text>
</comment>
<dbReference type="PROSITE" id="PS51462">
    <property type="entry name" value="NUDIX"/>
    <property type="match status" value="1"/>
</dbReference>
<accession>A0A9E1GK14</accession>
<feature type="region of interest" description="Disordered" evidence="6">
    <location>
        <begin position="702"/>
        <end position="762"/>
    </location>
</feature>
<dbReference type="Pfam" id="PF00293">
    <property type="entry name" value="NUDIX"/>
    <property type="match status" value="1"/>
</dbReference>
<dbReference type="GO" id="GO:0008413">
    <property type="term" value="F:8-oxo-7,8-dihydroguanosine triphosphate pyrophosphatase activity"/>
    <property type="evidence" value="ECO:0007669"/>
    <property type="project" value="TreeGrafter"/>
</dbReference>
<dbReference type="PANTHER" id="PTHR43758:SF2">
    <property type="entry name" value="OXIDIZED PURINE NUCLEOSIDE TRIPHOSPHATE HYDROLASE"/>
    <property type="match status" value="1"/>
</dbReference>
<feature type="compositionally biased region" description="Basic and acidic residues" evidence="6">
    <location>
        <begin position="752"/>
        <end position="762"/>
    </location>
</feature>
<evidence type="ECO:0000256" key="3">
    <source>
        <dbReference type="ARBA" id="ARBA00022723"/>
    </source>
</evidence>
<keyword evidence="4" id="KW-0378">Hydrolase</keyword>
<evidence type="ECO:0000313" key="8">
    <source>
        <dbReference type="EMBL" id="MBS6621758.1"/>
    </source>
</evidence>
<gene>
    <name evidence="8" type="ORF">KH315_06285</name>
</gene>
<evidence type="ECO:0000313" key="9">
    <source>
        <dbReference type="Proteomes" id="UP000811365"/>
    </source>
</evidence>
<organism evidence="8 9">
    <name type="scientific">Faecalibacterium prausnitzii</name>
    <dbReference type="NCBI Taxonomy" id="853"/>
    <lineage>
        <taxon>Bacteria</taxon>
        <taxon>Bacillati</taxon>
        <taxon>Bacillota</taxon>
        <taxon>Clostridia</taxon>
        <taxon>Eubacteriales</taxon>
        <taxon>Oscillospiraceae</taxon>
        <taxon>Faecalibacterium</taxon>
    </lineage>
</organism>
<evidence type="ECO:0000256" key="2">
    <source>
        <dbReference type="ARBA" id="ARBA00005582"/>
    </source>
</evidence>
<keyword evidence="5" id="KW-0460">Magnesium</keyword>
<comment type="cofactor">
    <cofactor evidence="1">
        <name>Mg(2+)</name>
        <dbReference type="ChEBI" id="CHEBI:18420"/>
    </cofactor>
</comment>
<feature type="region of interest" description="Disordered" evidence="6">
    <location>
        <begin position="502"/>
        <end position="566"/>
    </location>
</feature>
<dbReference type="GO" id="GO:0005737">
    <property type="term" value="C:cytoplasm"/>
    <property type="evidence" value="ECO:0007669"/>
    <property type="project" value="TreeGrafter"/>
</dbReference>
<name>A0A9E1GK14_9FIRM</name>
<comment type="similarity">
    <text evidence="2">Belongs to the Nudix hydrolase family.</text>
</comment>
<dbReference type="AlphaFoldDB" id="A0A9E1GK14"/>
<evidence type="ECO:0000259" key="7">
    <source>
        <dbReference type="PROSITE" id="PS51462"/>
    </source>
</evidence>
<sequence>MDDRRKDQAERIVKRYAHLIEMQTGKAVRPYRADGYVNMMNKYGTSKDTTEGYRFRAEPVVPDELLTMYYEGNGLFAKIIDTPAEEAIKHGFTLESTKDQKIEDFYTEALDELDWEETAMTAIRWARLFGGSIAVMMINDGRGIDEPLDWRNIRSIDDIRVYDRSVIQPDYQSMFSYDPRDPFRTRGSRLGMPEFYHVTSRTGSFTVHDSRCLVFQNGILPENTTNSIYQLWGIPEYVRINRAIRDAEVAHGSATKLLDRSVQAVYKMKDLAAELATEEGEDRVLRRLQTIDMARGLLNSITIDSEGEDYDFRQFQFSGVSDVIDSTCNFLSALTSIPQTILFGRSPAGMNATGDADLENWYNYLERIQKRMVKKNLRYLLSVIFQAGVRTGEVDEVPKIKVEFNPLWSLSDTEQADLDQKRAQTQFTRAQTAQLYIDKQVIDPSEVRAKLADSEEFDVENMLDEYDDEDLFPDEPAEGGQVSGDVGQSIFEQGQFADYAEGTSTEEHKKDPGGDGEAPAAAPAATKLPQDMSDEERQQSVANAPQNRAKASVQDVKGDGNTSTPEDTKACVGVLVVSQGKVLSGTRKTEFGHGLICGPGGHIKEGESPKQAAFREAEEEFGISPKELIPLGRGPVEPDTGIQPYIFLCTEYEGEPNCVDGEMADPQFRTLEEIELLTPSLFQPFADDVKLLKATLRGECDPFEEDGGPGSGNFGHEGRKGEIGGSEEREGNTSPYNGETSHGLERGVYSAKKSEWSKNAGRELSDREVQEMVDATSDYTRNYKDVVAASAGYSGVYATRGSLMDSEEKATAEKNAAAIEKAISLSDKYAGTTKRAMTMDKDTFDKFVAEASGGSTFGLGHLSSWSTGDDAIKRVFRSRDGDDPNSYNVVLECKSKSGVSIKDVADVDMDEVLYSKKARFKVLDTDPDYSVGKYKAVKLTLEEVGNRGDSSDLDGGPGSGNF</sequence>
<evidence type="ECO:0000256" key="5">
    <source>
        <dbReference type="ARBA" id="ARBA00022842"/>
    </source>
</evidence>
<evidence type="ECO:0000256" key="4">
    <source>
        <dbReference type="ARBA" id="ARBA00022801"/>
    </source>
</evidence>
<dbReference type="InterPro" id="IPR015797">
    <property type="entry name" value="NUDIX_hydrolase-like_dom_sf"/>
</dbReference>
<protein>
    <submittedName>
        <fullName evidence="8">DUF1073 domain-containing protein</fullName>
    </submittedName>
</protein>
<keyword evidence="3" id="KW-0479">Metal-binding</keyword>
<dbReference type="GO" id="GO:0042262">
    <property type="term" value="P:DNA protection"/>
    <property type="evidence" value="ECO:0007669"/>
    <property type="project" value="TreeGrafter"/>
</dbReference>
<dbReference type="PANTHER" id="PTHR43758">
    <property type="entry name" value="7,8-DIHYDRO-8-OXOGUANINE TRIPHOSPHATASE"/>
    <property type="match status" value="1"/>
</dbReference>
<feature type="domain" description="Nudix hydrolase" evidence="7">
    <location>
        <begin position="567"/>
        <end position="691"/>
    </location>
</feature>
<dbReference type="InterPro" id="IPR000086">
    <property type="entry name" value="NUDIX_hydrolase_dom"/>
</dbReference>
<proteinExistence type="inferred from homology"/>
<dbReference type="InterPro" id="IPR020084">
    <property type="entry name" value="NUDIX_hydrolase_CS"/>
</dbReference>
<evidence type="ECO:0000256" key="1">
    <source>
        <dbReference type="ARBA" id="ARBA00001946"/>
    </source>
</evidence>
<feature type="compositionally biased region" description="Basic and acidic residues" evidence="6">
    <location>
        <begin position="716"/>
        <end position="731"/>
    </location>
</feature>
<dbReference type="EMBL" id="JAGZYH010000019">
    <property type="protein sequence ID" value="MBS6621758.1"/>
    <property type="molecule type" value="Genomic_DNA"/>
</dbReference>